<comment type="caution">
    <text evidence="2">The sequence shown here is derived from an EMBL/GenBank/DDBJ whole genome shotgun (WGS) entry which is preliminary data.</text>
</comment>
<feature type="transmembrane region" description="Helical" evidence="1">
    <location>
        <begin position="110"/>
        <end position="139"/>
    </location>
</feature>
<dbReference type="EMBL" id="VFOV01000001">
    <property type="protein sequence ID" value="TQL70055.1"/>
    <property type="molecule type" value="Genomic_DNA"/>
</dbReference>
<gene>
    <name evidence="2" type="ORF">FB381_3979</name>
</gene>
<dbReference type="GO" id="GO:0008233">
    <property type="term" value="F:peptidase activity"/>
    <property type="evidence" value="ECO:0007669"/>
    <property type="project" value="InterPro"/>
</dbReference>
<keyword evidence="1" id="KW-1133">Transmembrane helix</keyword>
<keyword evidence="1" id="KW-0812">Transmembrane</keyword>
<feature type="transmembrane region" description="Helical" evidence="1">
    <location>
        <begin position="232"/>
        <end position="251"/>
    </location>
</feature>
<keyword evidence="3" id="KW-1185">Reference proteome</keyword>
<organism evidence="2 3">
    <name type="scientific">Nocardioides albertanoniae</name>
    <dbReference type="NCBI Taxonomy" id="1175486"/>
    <lineage>
        <taxon>Bacteria</taxon>
        <taxon>Bacillati</taxon>
        <taxon>Actinomycetota</taxon>
        <taxon>Actinomycetes</taxon>
        <taxon>Propionibacteriales</taxon>
        <taxon>Nocardioidaceae</taxon>
        <taxon>Nocardioides</taxon>
    </lineage>
</organism>
<name>A0A543ABS8_9ACTN</name>
<keyword evidence="1" id="KW-0472">Membrane</keyword>
<feature type="transmembrane region" description="Helical" evidence="1">
    <location>
        <begin position="44"/>
        <end position="66"/>
    </location>
</feature>
<accession>A0A543ABS8</accession>
<proteinExistence type="predicted"/>
<feature type="transmembrane region" description="Helical" evidence="1">
    <location>
        <begin position="78"/>
        <end position="98"/>
    </location>
</feature>
<protein>
    <submittedName>
        <fullName evidence="2">RsiW-degrading membrane proteinase PrsW (M82 family)</fullName>
    </submittedName>
</protein>
<dbReference type="Proteomes" id="UP000320209">
    <property type="component" value="Unassembled WGS sequence"/>
</dbReference>
<evidence type="ECO:0000313" key="3">
    <source>
        <dbReference type="Proteomes" id="UP000320209"/>
    </source>
</evidence>
<dbReference type="Pfam" id="PF13367">
    <property type="entry name" value="PrsW-protease"/>
    <property type="match status" value="1"/>
</dbReference>
<evidence type="ECO:0000313" key="2">
    <source>
        <dbReference type="EMBL" id="TQL70055.1"/>
    </source>
</evidence>
<feature type="transmembrane region" description="Helical" evidence="1">
    <location>
        <begin position="179"/>
        <end position="199"/>
    </location>
</feature>
<feature type="transmembrane region" description="Helical" evidence="1">
    <location>
        <begin position="145"/>
        <end position="167"/>
    </location>
</feature>
<feature type="transmembrane region" description="Helical" evidence="1">
    <location>
        <begin position="287"/>
        <end position="308"/>
    </location>
</feature>
<dbReference type="PANTHER" id="PTHR36844">
    <property type="entry name" value="PROTEASE PRSW"/>
    <property type="match status" value="1"/>
</dbReference>
<dbReference type="AlphaFoldDB" id="A0A543ABS8"/>
<sequence length="417" mass="44710">MTSLATAAPKRLDRCLLPRVVGLPDSLARMGAIPKDPTRSNRTFTIVVGVLVVLASLPVLGIVLLSTSVVDHHLAPTGAILGVLFAAVPVVPLVYAYLWLDRYEPEPKSLLALGLGWGAFVAVAAALIVQSVGALVAGWSQPTQLAVVAPVTEEAAKGLFLVVLLVWRRHLIDGVLDGIVYAGMVGIGFAFTENILYLGGTYNGTPGMGDSSSGHIGEFTVVFVMRCLFSPFAHPLFTAFTGIGIGIAVVTRKRWLKVVAPLLGYAVAVLAHGTWNGSTLLYDGAGFLLAYVVVMVPAFISMVAFAIWRRKSERTMLRQSLTDAAQRGLIPYTDIGWVVDLRGRDQARKFAAAHGGAQGVAAMREYQQAAIELGYLHWRFLRGNPPPDFAARGRAYVDRIGEVRPHIAFPNGQVMTG</sequence>
<dbReference type="InterPro" id="IPR026898">
    <property type="entry name" value="PrsW"/>
</dbReference>
<evidence type="ECO:0000256" key="1">
    <source>
        <dbReference type="SAM" id="Phobius"/>
    </source>
</evidence>
<reference evidence="2 3" key="1">
    <citation type="submission" date="2019-06" db="EMBL/GenBank/DDBJ databases">
        <title>Sequencing the genomes of 1000 actinobacteria strains.</title>
        <authorList>
            <person name="Klenk H.-P."/>
        </authorList>
    </citation>
    <scope>NUCLEOTIDE SEQUENCE [LARGE SCALE GENOMIC DNA]</scope>
    <source>
        <strain evidence="2 3">DSM 25218</strain>
    </source>
</reference>
<feature type="transmembrane region" description="Helical" evidence="1">
    <location>
        <begin position="258"/>
        <end position="275"/>
    </location>
</feature>
<dbReference type="PANTHER" id="PTHR36844:SF1">
    <property type="entry name" value="PROTEASE PRSW"/>
    <property type="match status" value="1"/>
</dbReference>